<organism evidence="3 4">
    <name type="scientific">Cryptococcus depauperatus CBS 7841</name>
    <dbReference type="NCBI Taxonomy" id="1295531"/>
    <lineage>
        <taxon>Eukaryota</taxon>
        <taxon>Fungi</taxon>
        <taxon>Dikarya</taxon>
        <taxon>Basidiomycota</taxon>
        <taxon>Agaricomycotina</taxon>
        <taxon>Tremellomycetes</taxon>
        <taxon>Tremellales</taxon>
        <taxon>Cryptococcaceae</taxon>
        <taxon>Cryptococcus</taxon>
    </lineage>
</organism>
<dbReference type="EMBL" id="CP143786">
    <property type="protein sequence ID" value="WVN87358.1"/>
    <property type="molecule type" value="Genomic_DNA"/>
</dbReference>
<dbReference type="Gene3D" id="2.60.200.20">
    <property type="match status" value="1"/>
</dbReference>
<dbReference type="GeneID" id="91086748"/>
<feature type="domain" description="FHA" evidence="2">
    <location>
        <begin position="45"/>
        <end position="87"/>
    </location>
</feature>
<feature type="region of interest" description="Disordered" evidence="1">
    <location>
        <begin position="376"/>
        <end position="440"/>
    </location>
</feature>
<feature type="compositionally biased region" description="Low complexity" evidence="1">
    <location>
        <begin position="1113"/>
        <end position="1135"/>
    </location>
</feature>
<feature type="compositionally biased region" description="Basic and acidic residues" evidence="1">
    <location>
        <begin position="196"/>
        <end position="212"/>
    </location>
</feature>
<evidence type="ECO:0000313" key="4">
    <source>
        <dbReference type="Proteomes" id="UP000094043"/>
    </source>
</evidence>
<feature type="compositionally biased region" description="Low complexity" evidence="1">
    <location>
        <begin position="1008"/>
        <end position="1017"/>
    </location>
</feature>
<protein>
    <recommendedName>
        <fullName evidence="2">FHA domain-containing protein</fullName>
    </recommendedName>
</protein>
<feature type="region of interest" description="Disordered" evidence="1">
    <location>
        <begin position="143"/>
        <end position="172"/>
    </location>
</feature>
<reference evidence="3" key="1">
    <citation type="submission" date="2016-06" db="EMBL/GenBank/DDBJ databases">
        <authorList>
            <person name="Cuomo C."/>
            <person name="Litvintseva A."/>
            <person name="Heitman J."/>
            <person name="Chen Y."/>
            <person name="Sun S."/>
            <person name="Springer D."/>
            <person name="Dromer F."/>
            <person name="Young S."/>
            <person name="Zeng Q."/>
            <person name="Chapman S."/>
            <person name="Gujja S."/>
            <person name="Saif S."/>
            <person name="Birren B."/>
        </authorList>
    </citation>
    <scope>NUCLEOTIDE SEQUENCE</scope>
    <source>
        <strain evidence="3">CBS 7841</strain>
    </source>
</reference>
<feature type="compositionally biased region" description="Basic and acidic residues" evidence="1">
    <location>
        <begin position="401"/>
        <end position="414"/>
    </location>
</feature>
<dbReference type="SUPFAM" id="SSF49879">
    <property type="entry name" value="SMAD/FHA domain"/>
    <property type="match status" value="1"/>
</dbReference>
<dbReference type="InterPro" id="IPR008984">
    <property type="entry name" value="SMAD_FHA_dom_sf"/>
</dbReference>
<evidence type="ECO:0000256" key="1">
    <source>
        <dbReference type="SAM" id="MobiDB-lite"/>
    </source>
</evidence>
<feature type="compositionally biased region" description="Basic and acidic residues" evidence="1">
    <location>
        <begin position="1054"/>
        <end position="1068"/>
    </location>
</feature>
<proteinExistence type="predicted"/>
<feature type="region of interest" description="Disordered" evidence="1">
    <location>
        <begin position="688"/>
        <end position="726"/>
    </location>
</feature>
<feature type="region of interest" description="Disordered" evidence="1">
    <location>
        <begin position="991"/>
        <end position="1282"/>
    </location>
</feature>
<dbReference type="PROSITE" id="PS50006">
    <property type="entry name" value="FHA_DOMAIN"/>
    <property type="match status" value="1"/>
</dbReference>
<feature type="compositionally biased region" description="Acidic residues" evidence="1">
    <location>
        <begin position="428"/>
        <end position="437"/>
    </location>
</feature>
<evidence type="ECO:0000313" key="3">
    <source>
        <dbReference type="EMBL" id="WVN87358.1"/>
    </source>
</evidence>
<reference evidence="3" key="2">
    <citation type="journal article" date="2022" name="Elife">
        <title>Obligate sexual reproduction of a homothallic fungus closely related to the Cryptococcus pathogenic species complex.</title>
        <authorList>
            <person name="Passer A.R."/>
            <person name="Clancey S.A."/>
            <person name="Shea T."/>
            <person name="David-Palma M."/>
            <person name="Averette A.F."/>
            <person name="Boekhout T."/>
            <person name="Porcel B.M."/>
            <person name="Nowrousian M."/>
            <person name="Cuomo C.A."/>
            <person name="Sun S."/>
            <person name="Heitman J."/>
            <person name="Coelho M.A."/>
        </authorList>
    </citation>
    <scope>NUCLEOTIDE SEQUENCE</scope>
    <source>
        <strain evidence="3">CBS 7841</strain>
    </source>
</reference>
<accession>A0AAJ8M0S6</accession>
<keyword evidence="4" id="KW-1185">Reference proteome</keyword>
<feature type="compositionally biased region" description="Polar residues" evidence="1">
    <location>
        <begin position="145"/>
        <end position="155"/>
    </location>
</feature>
<reference evidence="3" key="3">
    <citation type="submission" date="2024-01" db="EMBL/GenBank/DDBJ databases">
        <authorList>
            <person name="Coelho M.A."/>
            <person name="David-Palma M."/>
            <person name="Shea T."/>
            <person name="Sun S."/>
            <person name="Cuomo C.A."/>
            <person name="Heitman J."/>
        </authorList>
    </citation>
    <scope>NUCLEOTIDE SEQUENCE</scope>
    <source>
        <strain evidence="3">CBS 7841</strain>
    </source>
</reference>
<dbReference type="CDD" id="cd22673">
    <property type="entry name" value="FHA_Ki67"/>
    <property type="match status" value="1"/>
</dbReference>
<dbReference type="Pfam" id="PF00498">
    <property type="entry name" value="FHA"/>
    <property type="match status" value="1"/>
</dbReference>
<evidence type="ECO:0000259" key="2">
    <source>
        <dbReference type="PROSITE" id="PS50006"/>
    </source>
</evidence>
<dbReference type="RefSeq" id="XP_066068058.1">
    <property type="nucleotide sequence ID" value="XM_066211961.1"/>
</dbReference>
<feature type="compositionally biased region" description="Low complexity" evidence="1">
    <location>
        <begin position="1037"/>
        <end position="1053"/>
    </location>
</feature>
<dbReference type="Proteomes" id="UP000094043">
    <property type="component" value="Chromosome 3"/>
</dbReference>
<gene>
    <name evidence="3" type="ORF">L203_102536</name>
</gene>
<feature type="compositionally biased region" description="Low complexity" evidence="1">
    <location>
        <begin position="1188"/>
        <end position="1224"/>
    </location>
</feature>
<dbReference type="KEGG" id="cdep:91086748"/>
<dbReference type="InterPro" id="IPR000253">
    <property type="entry name" value="FHA_dom"/>
</dbReference>
<sequence>MDGSEEILDSSIQVGFDCSVLGTLTLVGRKTGTDVQTFPIDAERITFGRDYDCDVRLYYLDVSKLHAEISFDATSGKACVIVHGANGLWHTQEGGKQTNYKPPSKITLLNNDMITIRKKQFRFNYGSIETVLDPSLMSPAPQPVLSCSQAPSTPTKEPIPAIANSPTVHSVRRRASHRMSLVPTDKKFSPFACSPAKDKRQSTLDPNGKDREFKMSKLSQELQGETGEDGQQQPVIDVAEGDDGEKVYLENTKVDEEEVFRSVQNVLINPFITPQAKRKAPPRNTSAVPRTRKFVTLESALESLIPTERDAQPALTNSTPLPGVYRLSTETTSSMAPVPAHVALSTPKGPATLRKALLLRSARKVWHETHATGIDGAIQDGHVETRRKSTSPRTGSARKSINPEELKEAQKDVEMSDSSSDDNSKNDEVDEREEPDENRELRWIYEDGQAEISFESDSSEMDSFNADLSLDLPGQGILQLGIEAASDMDMEEPINTSLEIQEEKSCRQDIEEGAGVVVNDCEEQNEIEAQVISDEVVNDMPTIDEEETEDERDNVTILLPGTPRTGSTITQKFFTPQVARSTAYGQIRRSLGPPVRLPATPNNLGNCRSPQVPGFVNYVSQSSGMNIKEEEKIEENGYEDAVPSINRDIASRREIKRIHETLSTPRTLPKPPPSGFKEPVREIRLTNLLSTPSHPALASRSLEVDSEDENEESKKPSLPNTPLNDIRKRLDHMRRHSIHRASNRPNDRRATVGFNLPVTPVHKPTAGHNISFSVSRNDRTPRTLILPAVKREDVTAVDHLDDMVVNQEEKDPIPLEHITLESTFTLTSNANASRQEFPTPSFIGLKQLFNSSMPAQTPDFSDVRRLYSKQPDASTTPDFAELKHVFAESKMAETPDFAGVKTLLAEPKDANTPILVGVKSTLSDKQATVTPCMSGVKKLFGELKVSETSALEGLKVMYESEKEAVIQMDGDASGSIKNKVEEKKKLIVEVSNESLGQRDDKLPKPSGSRSTSTAARRVAPVQKIPSRFSQSLPTRRAAASVYAASEQESQSSSHKTETSGSRETDSKPISRSTHTRRNQSNKPTANLGMARSTRAKSSAPSDDSVKEGDEEQTLTTTVTTASGLSSSRARSTSSRTTRKISTEMEEEVEEKSSRATRGKKPLVQIEEQPVTEVVVEKKSAPSRGAKRTTVASITSSVPSSSATMSKRSVSAPTRTKAASASTTTDRLSVVVPTRRKGKTAEKENDEALAQEKDEKPILKRRATTAGSSSVPVATGRITRSRK</sequence>
<name>A0AAJ8M0S6_9TREE</name>
<feature type="region of interest" description="Disordered" evidence="1">
    <location>
        <begin position="191"/>
        <end position="212"/>
    </location>
</feature>